<protein>
    <submittedName>
        <fullName evidence="1">Uncharacterized protein</fullName>
    </submittedName>
</protein>
<dbReference type="InterPro" id="IPR053213">
    <property type="entry name" value="RLP29"/>
</dbReference>
<dbReference type="Gene3D" id="3.80.10.10">
    <property type="entry name" value="Ribonuclease Inhibitor"/>
    <property type="match status" value="1"/>
</dbReference>
<dbReference type="SUPFAM" id="SSF52058">
    <property type="entry name" value="L domain-like"/>
    <property type="match status" value="1"/>
</dbReference>
<dbReference type="InterPro" id="IPR032675">
    <property type="entry name" value="LRR_dom_sf"/>
</dbReference>
<dbReference type="AlphaFoldDB" id="A0AAV7GST9"/>
<evidence type="ECO:0000313" key="1">
    <source>
        <dbReference type="EMBL" id="KAH0464940.1"/>
    </source>
</evidence>
<gene>
    <name evidence="1" type="ORF">IEQ34_005043</name>
</gene>
<proteinExistence type="predicted"/>
<dbReference type="PANTHER" id="PTHR48009:SF4">
    <property type="entry name" value="LEUCINE-RICH REPEAT (LRR) FAMILY PROTEIN"/>
    <property type="match status" value="1"/>
</dbReference>
<dbReference type="PANTHER" id="PTHR48009">
    <property type="entry name" value="LEUCINE-RICH REPEAT (LRR) FAMILY PROTEIN"/>
    <property type="match status" value="1"/>
</dbReference>
<accession>A0AAV7GST9</accession>
<name>A0AAV7GST9_DENCH</name>
<organism evidence="1 2">
    <name type="scientific">Dendrobium chrysotoxum</name>
    <name type="common">Orchid</name>
    <dbReference type="NCBI Taxonomy" id="161865"/>
    <lineage>
        <taxon>Eukaryota</taxon>
        <taxon>Viridiplantae</taxon>
        <taxon>Streptophyta</taxon>
        <taxon>Embryophyta</taxon>
        <taxon>Tracheophyta</taxon>
        <taxon>Spermatophyta</taxon>
        <taxon>Magnoliopsida</taxon>
        <taxon>Liliopsida</taxon>
        <taxon>Asparagales</taxon>
        <taxon>Orchidaceae</taxon>
        <taxon>Epidendroideae</taxon>
        <taxon>Malaxideae</taxon>
        <taxon>Dendrobiinae</taxon>
        <taxon>Dendrobium</taxon>
    </lineage>
</organism>
<dbReference type="InterPro" id="IPR001611">
    <property type="entry name" value="Leu-rich_rpt"/>
</dbReference>
<dbReference type="EMBL" id="JAGFBR010000006">
    <property type="protein sequence ID" value="KAH0464940.1"/>
    <property type="molecule type" value="Genomic_DNA"/>
</dbReference>
<comment type="caution">
    <text evidence="1">The sequence shown here is derived from an EMBL/GenBank/DDBJ whole genome shotgun (WGS) entry which is preliminary data.</text>
</comment>
<dbReference type="Pfam" id="PF00560">
    <property type="entry name" value="LRR_1"/>
    <property type="match status" value="2"/>
</dbReference>
<reference evidence="1 2" key="1">
    <citation type="journal article" date="2021" name="Hortic Res">
        <title>Chromosome-scale assembly of the Dendrobium chrysotoxum genome enhances the understanding of orchid evolution.</title>
        <authorList>
            <person name="Zhang Y."/>
            <person name="Zhang G.Q."/>
            <person name="Zhang D."/>
            <person name="Liu X.D."/>
            <person name="Xu X.Y."/>
            <person name="Sun W.H."/>
            <person name="Yu X."/>
            <person name="Zhu X."/>
            <person name="Wang Z.W."/>
            <person name="Zhao X."/>
            <person name="Zhong W.Y."/>
            <person name="Chen H."/>
            <person name="Yin W.L."/>
            <person name="Huang T."/>
            <person name="Niu S.C."/>
            <person name="Liu Z.J."/>
        </authorList>
    </citation>
    <scope>NUCLEOTIDE SEQUENCE [LARGE SCALE GENOMIC DNA]</scope>
    <source>
        <strain evidence="1">Lindl</strain>
    </source>
</reference>
<evidence type="ECO:0000313" key="2">
    <source>
        <dbReference type="Proteomes" id="UP000775213"/>
    </source>
</evidence>
<dbReference type="Proteomes" id="UP000775213">
    <property type="component" value="Unassembled WGS sequence"/>
</dbReference>
<keyword evidence="2" id="KW-1185">Reference proteome</keyword>
<sequence>MGLYGKLSSDISQLFELQLLALNSNKFTGSIPPSIGLLSNLYWLDLADNQLTEPIPISSNDSRGLDLLINTKHLFAFIEIIFRLTWNLTTILTRISYQARYQIICSAYHICSSLLTRNSRPRAWLFFSLSLLSRPQTEIVCGIYLCLLSSKGHVICILNFNLTAPHDSGDERKTELF</sequence>